<keyword evidence="1" id="KW-0812">Transmembrane</keyword>
<proteinExistence type="predicted"/>
<keyword evidence="1" id="KW-1133">Transmembrane helix</keyword>
<comment type="caution">
    <text evidence="2">The sequence shown here is derived from an EMBL/GenBank/DDBJ whole genome shotgun (WGS) entry which is preliminary data.</text>
</comment>
<dbReference type="EMBL" id="JBHUFC010000005">
    <property type="protein sequence ID" value="MFD1788539.1"/>
    <property type="molecule type" value="Genomic_DNA"/>
</dbReference>
<evidence type="ECO:0000313" key="2">
    <source>
        <dbReference type="EMBL" id="MFD1788539.1"/>
    </source>
</evidence>
<gene>
    <name evidence="2" type="ORF">ACFSC3_13280</name>
</gene>
<dbReference type="RefSeq" id="WP_380940933.1">
    <property type="nucleotide sequence ID" value="NZ_JBHUFC010000005.1"/>
</dbReference>
<evidence type="ECO:0000313" key="3">
    <source>
        <dbReference type="Proteomes" id="UP001597283"/>
    </source>
</evidence>
<name>A0ABW4NES3_9SPHN</name>
<sequence length="158" mass="17364">MATVAVTSVADTTVEDMAAGTIKAPRNLTGPANPISGWFSQGPLIALFMVRPLPHLGRRIMKRFLIVAAAALMFGAPAAMAQSYGGYYGQGSYRAGGHVARGYGGGYGDGQRWNGGAYYSDHGGRRSGYNDRGYRHERREMRRAERREHGYRRGYRGW</sequence>
<reference evidence="3" key="1">
    <citation type="journal article" date="2019" name="Int. J. Syst. Evol. Microbiol.">
        <title>The Global Catalogue of Microorganisms (GCM) 10K type strain sequencing project: providing services to taxonomists for standard genome sequencing and annotation.</title>
        <authorList>
            <consortium name="The Broad Institute Genomics Platform"/>
            <consortium name="The Broad Institute Genome Sequencing Center for Infectious Disease"/>
            <person name="Wu L."/>
            <person name="Ma J."/>
        </authorList>
    </citation>
    <scope>NUCLEOTIDE SEQUENCE [LARGE SCALE GENOMIC DNA]</scope>
    <source>
        <strain evidence="3">Q85</strain>
    </source>
</reference>
<protein>
    <submittedName>
        <fullName evidence="2">Uncharacterized protein</fullName>
    </submittedName>
</protein>
<keyword evidence="1" id="KW-0472">Membrane</keyword>
<feature type="transmembrane region" description="Helical" evidence="1">
    <location>
        <begin position="65"/>
        <end position="84"/>
    </location>
</feature>
<evidence type="ECO:0000256" key="1">
    <source>
        <dbReference type="SAM" id="Phobius"/>
    </source>
</evidence>
<keyword evidence="3" id="KW-1185">Reference proteome</keyword>
<accession>A0ABW4NES3</accession>
<organism evidence="2 3">
    <name type="scientific">Sphingomonas floccifaciens</name>
    <dbReference type="NCBI Taxonomy" id="1844115"/>
    <lineage>
        <taxon>Bacteria</taxon>
        <taxon>Pseudomonadati</taxon>
        <taxon>Pseudomonadota</taxon>
        <taxon>Alphaproteobacteria</taxon>
        <taxon>Sphingomonadales</taxon>
        <taxon>Sphingomonadaceae</taxon>
        <taxon>Sphingomonas</taxon>
    </lineage>
</organism>
<dbReference type="Proteomes" id="UP001597283">
    <property type="component" value="Unassembled WGS sequence"/>
</dbReference>